<evidence type="ECO:0000256" key="1">
    <source>
        <dbReference type="SAM" id="Phobius"/>
    </source>
</evidence>
<proteinExistence type="predicted"/>
<dbReference type="eggNOG" id="COG1261">
    <property type="taxonomic scope" value="Bacteria"/>
</dbReference>
<feature type="transmembrane region" description="Helical" evidence="1">
    <location>
        <begin position="22"/>
        <end position="42"/>
    </location>
</feature>
<dbReference type="CDD" id="cd11614">
    <property type="entry name" value="SAF_CpaB_FlgA_like"/>
    <property type="match status" value="1"/>
</dbReference>
<name>A0A075JGA6_9MICO</name>
<keyword evidence="1" id="KW-1133">Transmembrane helix</keyword>
<evidence type="ECO:0008006" key="4">
    <source>
        <dbReference type="Google" id="ProtNLM"/>
    </source>
</evidence>
<dbReference type="Proteomes" id="UP000027986">
    <property type="component" value="Chromosome"/>
</dbReference>
<dbReference type="HOGENOM" id="CLU_081764_1_0_11"/>
<keyword evidence="3" id="KW-1185">Reference proteome</keyword>
<evidence type="ECO:0000313" key="3">
    <source>
        <dbReference type="Proteomes" id="UP000027986"/>
    </source>
</evidence>
<dbReference type="EMBL" id="CP008889">
    <property type="protein sequence ID" value="AIF41241.1"/>
    <property type="molecule type" value="Genomic_DNA"/>
</dbReference>
<reference evidence="2 3" key="1">
    <citation type="submission" date="2014-07" db="EMBL/GenBank/DDBJ databases">
        <title>Genome Sequencing of Dermacoccus nishinomiyaensis.</title>
        <authorList>
            <person name="Hong K.W."/>
            <person name="Chan K.G."/>
        </authorList>
    </citation>
    <scope>NUCLEOTIDE SEQUENCE [LARGE SCALE GENOMIC DNA]</scope>
    <source>
        <strain evidence="2 3">M25</strain>
    </source>
</reference>
<organism evidence="2 3">
    <name type="scientific">Dermacoccus nishinomiyaensis</name>
    <dbReference type="NCBI Taxonomy" id="1274"/>
    <lineage>
        <taxon>Bacteria</taxon>
        <taxon>Bacillati</taxon>
        <taxon>Actinomycetota</taxon>
        <taxon>Actinomycetes</taxon>
        <taxon>Micrococcales</taxon>
        <taxon>Dermacoccaceae</taxon>
        <taxon>Dermacoccus</taxon>
    </lineage>
</organism>
<evidence type="ECO:0000313" key="2">
    <source>
        <dbReference type="EMBL" id="AIF41241.1"/>
    </source>
</evidence>
<protein>
    <recommendedName>
        <fullName evidence="4">SAF domain-containing protein</fullName>
    </recommendedName>
</protein>
<keyword evidence="1" id="KW-0812">Transmembrane</keyword>
<dbReference type="KEGG" id="dni:HX89_10120"/>
<keyword evidence="1" id="KW-0472">Membrane</keyword>
<sequence>MKDVSPGAQAARRFVPTGMKDVRWVVGIVLLALGVLGTLRVIGSFDDSVQVWSAKSALVPGQRLTSSDLVPTRVRLDDRGGQYLSSATQPGGVVQRAVGAGELVPKNAVGDASGVTVRALSVNVERGQADVIRSGGDVEVWVSDKKEGAGSTGFDKPHQSVERALVSHVGSRSGGVVAVADGSPVEILVPRESLPAMIDAVNSGARITLVPLDSAARS</sequence>
<gene>
    <name evidence="2" type="ORF">HX89_10120</name>
</gene>
<dbReference type="AlphaFoldDB" id="A0A075JGA6"/>
<accession>A0A075JGA6</accession>